<evidence type="ECO:0000313" key="8">
    <source>
        <dbReference type="EMBL" id="ONM15873.1"/>
    </source>
</evidence>
<dbReference type="InterPro" id="IPR003340">
    <property type="entry name" value="B3_DNA-bd"/>
</dbReference>
<evidence type="ECO:0000259" key="7">
    <source>
        <dbReference type="PROSITE" id="PS50863"/>
    </source>
</evidence>
<feature type="domain" description="TF-B3" evidence="7">
    <location>
        <begin position="22"/>
        <end position="124"/>
    </location>
</feature>
<dbReference type="PaxDb" id="4577-GRMZM2G122614_P01"/>
<dbReference type="OMA" id="FMREEDS"/>
<dbReference type="Pfam" id="PF02362">
    <property type="entry name" value="B3"/>
    <property type="match status" value="1"/>
</dbReference>
<feature type="region of interest" description="Disordered" evidence="6">
    <location>
        <begin position="1"/>
        <end position="20"/>
    </location>
</feature>
<dbReference type="GO" id="GO:0005634">
    <property type="term" value="C:nucleus"/>
    <property type="evidence" value="ECO:0007669"/>
    <property type="project" value="UniProtKB-SubCell"/>
</dbReference>
<dbReference type="SMR" id="A0A1D6E5Y1"/>
<evidence type="ECO:0000256" key="5">
    <source>
        <dbReference type="ARBA" id="ARBA00023242"/>
    </source>
</evidence>
<organism evidence="8">
    <name type="scientific">Zea mays</name>
    <name type="common">Maize</name>
    <dbReference type="NCBI Taxonomy" id="4577"/>
    <lineage>
        <taxon>Eukaryota</taxon>
        <taxon>Viridiplantae</taxon>
        <taxon>Streptophyta</taxon>
        <taxon>Embryophyta</taxon>
        <taxon>Tracheophyta</taxon>
        <taxon>Spermatophyta</taxon>
        <taxon>Magnoliopsida</taxon>
        <taxon>Liliopsida</taxon>
        <taxon>Poales</taxon>
        <taxon>Poaceae</taxon>
        <taxon>PACMAD clade</taxon>
        <taxon>Panicoideae</taxon>
        <taxon>Andropogonodae</taxon>
        <taxon>Andropogoneae</taxon>
        <taxon>Tripsacinae</taxon>
        <taxon>Zea</taxon>
    </lineage>
</organism>
<dbReference type="CDD" id="cd10017">
    <property type="entry name" value="B3_DNA"/>
    <property type="match status" value="1"/>
</dbReference>
<dbReference type="EMBL" id="CM007648">
    <property type="protein sequence ID" value="ONM15873.1"/>
    <property type="molecule type" value="Genomic_DNA"/>
</dbReference>
<dbReference type="GO" id="GO:0009725">
    <property type="term" value="P:response to hormone"/>
    <property type="evidence" value="ECO:0007669"/>
    <property type="project" value="InterPro"/>
</dbReference>
<dbReference type="Gene3D" id="2.40.330.10">
    <property type="entry name" value="DNA-binding pseudobarrel domain"/>
    <property type="match status" value="1"/>
</dbReference>
<comment type="subcellular location">
    <subcellularLocation>
        <location evidence="1">Nucleus</location>
    </subcellularLocation>
</comment>
<dbReference type="InterPro" id="IPR044835">
    <property type="entry name" value="ARF_plant"/>
</dbReference>
<feature type="compositionally biased region" description="Basic and acidic residues" evidence="6">
    <location>
        <begin position="1"/>
        <end position="12"/>
    </location>
</feature>
<keyword evidence="2" id="KW-0805">Transcription regulation</keyword>
<dbReference type="STRING" id="4577.A0A1D6E5Y1"/>
<dbReference type="InParanoid" id="A0A1D6E5Y1"/>
<dbReference type="PROSITE" id="PS50863">
    <property type="entry name" value="B3"/>
    <property type="match status" value="1"/>
</dbReference>
<evidence type="ECO:0000256" key="1">
    <source>
        <dbReference type="ARBA" id="ARBA00004123"/>
    </source>
</evidence>
<keyword evidence="4" id="KW-0804">Transcription</keyword>
<dbReference type="SMART" id="SM01019">
    <property type="entry name" value="B3"/>
    <property type="match status" value="1"/>
</dbReference>
<reference evidence="8" key="1">
    <citation type="submission" date="2015-12" db="EMBL/GenBank/DDBJ databases">
        <title>Update maize B73 reference genome by single molecule sequencing technologies.</title>
        <authorList>
            <consortium name="Maize Genome Sequencing Project"/>
            <person name="Ware D."/>
        </authorList>
    </citation>
    <scope>NUCLEOTIDE SEQUENCE [LARGE SCALE GENOMIC DNA]</scope>
    <source>
        <tissue evidence="8">Seedling</tissue>
    </source>
</reference>
<dbReference type="AlphaFoldDB" id="A0A1D6E5Y1"/>
<dbReference type="eggNOG" id="ENOG502QQ5I">
    <property type="taxonomic scope" value="Eukaryota"/>
</dbReference>
<dbReference type="SUPFAM" id="SSF101936">
    <property type="entry name" value="DNA-binding pseudobarrel domain"/>
    <property type="match status" value="1"/>
</dbReference>
<evidence type="ECO:0000256" key="3">
    <source>
        <dbReference type="ARBA" id="ARBA00023125"/>
    </source>
</evidence>
<keyword evidence="3" id="KW-0238">DNA-binding</keyword>
<dbReference type="GO" id="GO:0003677">
    <property type="term" value="F:DNA binding"/>
    <property type="evidence" value="ECO:0007669"/>
    <property type="project" value="UniProtKB-KW"/>
</dbReference>
<evidence type="ECO:0000256" key="6">
    <source>
        <dbReference type="SAM" id="MobiDB-lite"/>
    </source>
</evidence>
<proteinExistence type="predicted"/>
<evidence type="ECO:0000256" key="4">
    <source>
        <dbReference type="ARBA" id="ARBA00023163"/>
    </source>
</evidence>
<protein>
    <submittedName>
        <fullName evidence="8">Auxin response factor 16</fullName>
    </submittedName>
</protein>
<dbReference type="PANTHER" id="PTHR31384">
    <property type="entry name" value="AUXIN RESPONSE FACTOR 4-RELATED"/>
    <property type="match status" value="1"/>
</dbReference>
<sequence>MSEGSRSARDGQQHQQPRPVSFTKVLTASDANNGDVFSVLANCAKAVFPELDYSLGTPKQFVCVRDVHGVEWMFCHIWRGSPKRHLLTAGWNNFVNTKKLRFGDSVVFMREEDSKIHVGLRRTNRLFGAMQGNGGGPAGAVVGPSDGKVSTEDVVAAARLAGAGLWFEVVYYPHVASSEFCVSVAAVKESMQVPWFPGLQL</sequence>
<name>A0A1D6E5Y1_MAIZE</name>
<keyword evidence="5" id="KW-0539">Nucleus</keyword>
<evidence type="ECO:0000256" key="2">
    <source>
        <dbReference type="ARBA" id="ARBA00023015"/>
    </source>
</evidence>
<dbReference type="GO" id="GO:0006355">
    <property type="term" value="P:regulation of DNA-templated transcription"/>
    <property type="evidence" value="ECO:0007669"/>
    <property type="project" value="InterPro"/>
</dbReference>
<accession>A0A1D6E5Y1</accession>
<gene>
    <name evidence="8" type="ORF">ZEAMMB73_Zm00001d003011</name>
</gene>
<dbReference type="InterPro" id="IPR015300">
    <property type="entry name" value="DNA-bd_pseudobarrel_sf"/>
</dbReference>
<dbReference type="PANTHER" id="PTHR31384:SF86">
    <property type="entry name" value="AUXIN RESPONSE FACTOR 10"/>
    <property type="match status" value="1"/>
</dbReference>